<comment type="subcellular location">
    <subcellularLocation>
        <location evidence="1">Nucleus</location>
    </subcellularLocation>
</comment>
<keyword evidence="2" id="KW-0539">Nucleus</keyword>
<evidence type="ECO:0008006" key="6">
    <source>
        <dbReference type="Google" id="ProtNLM"/>
    </source>
</evidence>
<sequence length="353" mass="38751">MRQTTAKPETHPAPGSPWLHQSPISSPSADEQAVDESGLNPKERRREQVRRAQRTHRDRKATYVKALELEVAKLRAKDAHASEDLRQAHIVIQRLQNLLMQYGIPVGPEIFQVDNAMATIELVGRPPFGQSLHAQIPSIPVFDHSIPAPHISTTTPTQRASSTGGGSDVLLATAIDEKPSFGFDAATEASSSAQTIIMHPHGLDSVQVGINFVLALEHPCLYHHSIPSVPMLAHGYMGTGHSLMLSSPIMEHSPSYSLNPLKMGWPRGAKWNVPAIELEKLLTFSEEIELEGEVTPVQVWNVVKRHPKFESMTAEKLEAFRDALLPSVKCLGFGAVIEQGFFETQLETAMGAL</sequence>
<dbReference type="OrthoDB" id="2590011at2759"/>
<dbReference type="InterPro" id="IPR046347">
    <property type="entry name" value="bZIP_sf"/>
</dbReference>
<dbReference type="EMBL" id="LFJN01000010">
    <property type="protein sequence ID" value="KPI41037.1"/>
    <property type="molecule type" value="Genomic_DNA"/>
</dbReference>
<keyword evidence="5" id="KW-1185">Reference proteome</keyword>
<name>A0A0N1HAT4_9EURO</name>
<feature type="compositionally biased region" description="Basic and acidic residues" evidence="3">
    <location>
        <begin position="41"/>
        <end position="50"/>
    </location>
</feature>
<dbReference type="GO" id="GO:0001228">
    <property type="term" value="F:DNA-binding transcription activator activity, RNA polymerase II-specific"/>
    <property type="evidence" value="ECO:0007669"/>
    <property type="project" value="TreeGrafter"/>
</dbReference>
<dbReference type="AlphaFoldDB" id="A0A0N1HAT4"/>
<organism evidence="4 5">
    <name type="scientific">Cyphellophora attinorum</name>
    <dbReference type="NCBI Taxonomy" id="1664694"/>
    <lineage>
        <taxon>Eukaryota</taxon>
        <taxon>Fungi</taxon>
        <taxon>Dikarya</taxon>
        <taxon>Ascomycota</taxon>
        <taxon>Pezizomycotina</taxon>
        <taxon>Eurotiomycetes</taxon>
        <taxon>Chaetothyriomycetidae</taxon>
        <taxon>Chaetothyriales</taxon>
        <taxon>Cyphellophoraceae</taxon>
        <taxon>Cyphellophora</taxon>
    </lineage>
</organism>
<gene>
    <name evidence="4" type="ORF">AB675_7962</name>
</gene>
<dbReference type="STRING" id="1664694.A0A0N1HAT4"/>
<feature type="region of interest" description="Disordered" evidence="3">
    <location>
        <begin position="1"/>
        <end position="59"/>
    </location>
</feature>
<evidence type="ECO:0000256" key="3">
    <source>
        <dbReference type="SAM" id="MobiDB-lite"/>
    </source>
</evidence>
<evidence type="ECO:0000256" key="1">
    <source>
        <dbReference type="ARBA" id="ARBA00004123"/>
    </source>
</evidence>
<dbReference type="GeneID" id="28740249"/>
<dbReference type="InterPro" id="IPR050936">
    <property type="entry name" value="AP-1-like"/>
</dbReference>
<evidence type="ECO:0000256" key="2">
    <source>
        <dbReference type="ARBA" id="ARBA00023242"/>
    </source>
</evidence>
<evidence type="ECO:0000313" key="5">
    <source>
        <dbReference type="Proteomes" id="UP000038010"/>
    </source>
</evidence>
<proteinExistence type="predicted"/>
<dbReference type="SUPFAM" id="SSF57959">
    <property type="entry name" value="Leucine zipper domain"/>
    <property type="match status" value="1"/>
</dbReference>
<protein>
    <recommendedName>
        <fullName evidence="6">BZIP domain-containing protein</fullName>
    </recommendedName>
</protein>
<dbReference type="GO" id="GO:0090575">
    <property type="term" value="C:RNA polymerase II transcription regulator complex"/>
    <property type="evidence" value="ECO:0007669"/>
    <property type="project" value="TreeGrafter"/>
</dbReference>
<dbReference type="PANTHER" id="PTHR40621">
    <property type="entry name" value="TRANSCRIPTION FACTOR KAPC-RELATED"/>
    <property type="match status" value="1"/>
</dbReference>
<reference evidence="4 5" key="1">
    <citation type="submission" date="2015-06" db="EMBL/GenBank/DDBJ databases">
        <title>Draft genome of the ant-associated black yeast Phialophora attae CBS 131958.</title>
        <authorList>
            <person name="Moreno L.F."/>
            <person name="Stielow B.J."/>
            <person name="de Hoog S."/>
            <person name="Vicente V.A."/>
            <person name="Weiss V.A."/>
            <person name="de Vries M."/>
            <person name="Cruz L.M."/>
            <person name="Souza E.M."/>
        </authorList>
    </citation>
    <scope>NUCLEOTIDE SEQUENCE [LARGE SCALE GENOMIC DNA]</scope>
    <source>
        <strain evidence="4 5">CBS 131958</strain>
    </source>
</reference>
<evidence type="ECO:0000313" key="4">
    <source>
        <dbReference type="EMBL" id="KPI41037.1"/>
    </source>
</evidence>
<accession>A0A0N1HAT4</accession>
<dbReference type="Gene3D" id="1.20.5.170">
    <property type="match status" value="1"/>
</dbReference>
<dbReference type="RefSeq" id="XP_018001000.1">
    <property type="nucleotide sequence ID" value="XM_018148369.1"/>
</dbReference>
<comment type="caution">
    <text evidence="4">The sequence shown here is derived from an EMBL/GenBank/DDBJ whole genome shotgun (WGS) entry which is preliminary data.</text>
</comment>
<dbReference type="VEuPathDB" id="FungiDB:AB675_7962"/>
<dbReference type="Proteomes" id="UP000038010">
    <property type="component" value="Unassembled WGS sequence"/>
</dbReference>
<dbReference type="CDD" id="cd14688">
    <property type="entry name" value="bZIP_YAP"/>
    <property type="match status" value="1"/>
</dbReference>
<dbReference type="GO" id="GO:0000976">
    <property type="term" value="F:transcription cis-regulatory region binding"/>
    <property type="evidence" value="ECO:0007669"/>
    <property type="project" value="InterPro"/>
</dbReference>
<dbReference type="PANTHER" id="PTHR40621:SF6">
    <property type="entry name" value="AP-1-LIKE TRANSCRIPTION FACTOR YAP1-RELATED"/>
    <property type="match status" value="1"/>
</dbReference>